<dbReference type="GO" id="GO:0005737">
    <property type="term" value="C:cytoplasm"/>
    <property type="evidence" value="ECO:0007669"/>
    <property type="project" value="InterPro"/>
</dbReference>
<feature type="domain" description="Ig-like" evidence="6">
    <location>
        <begin position="1009"/>
        <end position="1138"/>
    </location>
</feature>
<dbReference type="PANTHER" id="PTHR32305:SF15">
    <property type="entry name" value="PROTEIN RHSA-RELATED"/>
    <property type="match status" value="1"/>
</dbReference>
<dbReference type="SUPFAM" id="SSF69318">
    <property type="entry name" value="Integrin alpha N-terminal domain"/>
    <property type="match status" value="1"/>
</dbReference>
<dbReference type="Pfam" id="PF16158">
    <property type="entry name" value="N_BRCA1_IG"/>
    <property type="match status" value="1"/>
</dbReference>
<keyword evidence="8" id="KW-1185">Reference proteome</keyword>
<evidence type="ECO:0000256" key="2">
    <source>
        <dbReference type="ARBA" id="ARBA00022525"/>
    </source>
</evidence>
<dbReference type="InterPro" id="IPR006530">
    <property type="entry name" value="YD"/>
</dbReference>
<dbReference type="GO" id="GO:0005576">
    <property type="term" value="C:extracellular region"/>
    <property type="evidence" value="ECO:0007669"/>
    <property type="project" value="UniProtKB-SubCell"/>
</dbReference>
<dbReference type="InterPro" id="IPR028994">
    <property type="entry name" value="Integrin_alpha_N"/>
</dbReference>
<protein>
    <recommendedName>
        <fullName evidence="6">Ig-like domain-containing protein</fullName>
    </recommendedName>
</protein>
<keyword evidence="2" id="KW-0964">Secreted</keyword>
<feature type="compositionally biased region" description="Basic and acidic residues" evidence="4">
    <location>
        <begin position="4284"/>
        <end position="4295"/>
    </location>
</feature>
<feature type="signal peptide" evidence="5">
    <location>
        <begin position="1"/>
        <end position="40"/>
    </location>
</feature>
<dbReference type="InterPro" id="IPR007110">
    <property type="entry name" value="Ig-like_dom"/>
</dbReference>
<gene>
    <name evidence="7" type="ORF">H8K36_01115</name>
</gene>
<feature type="compositionally biased region" description="Polar residues" evidence="4">
    <location>
        <begin position="4272"/>
        <end position="4283"/>
    </location>
</feature>
<evidence type="ECO:0000256" key="4">
    <source>
        <dbReference type="SAM" id="MobiDB-lite"/>
    </source>
</evidence>
<dbReference type="InterPro" id="IPR013783">
    <property type="entry name" value="Ig-like_fold"/>
</dbReference>
<dbReference type="Gene3D" id="2.60.40.10">
    <property type="entry name" value="Immunoglobulins"/>
    <property type="match status" value="5"/>
</dbReference>
<dbReference type="Pfam" id="PF05593">
    <property type="entry name" value="RHS_repeat"/>
    <property type="match status" value="1"/>
</dbReference>
<organism evidence="7 8">
    <name type="scientific">Undibacterium nitidum</name>
    <dbReference type="NCBI Taxonomy" id="2762298"/>
    <lineage>
        <taxon>Bacteria</taxon>
        <taxon>Pseudomonadati</taxon>
        <taxon>Pseudomonadota</taxon>
        <taxon>Betaproteobacteria</taxon>
        <taxon>Burkholderiales</taxon>
        <taxon>Oxalobacteraceae</taxon>
        <taxon>Undibacterium</taxon>
    </lineage>
</organism>
<evidence type="ECO:0000256" key="5">
    <source>
        <dbReference type="SAM" id="SignalP"/>
    </source>
</evidence>
<dbReference type="RefSeq" id="WP_186915485.1">
    <property type="nucleotide sequence ID" value="NZ_JACOFZ010000001.1"/>
</dbReference>
<feature type="compositionally biased region" description="Basic and acidic residues" evidence="4">
    <location>
        <begin position="4335"/>
        <end position="4358"/>
    </location>
</feature>
<feature type="region of interest" description="Disordered" evidence="4">
    <location>
        <begin position="4198"/>
        <end position="4358"/>
    </location>
</feature>
<evidence type="ECO:0000313" key="8">
    <source>
        <dbReference type="Proteomes" id="UP000627446"/>
    </source>
</evidence>
<dbReference type="Proteomes" id="UP000627446">
    <property type="component" value="Unassembled WGS sequence"/>
</dbReference>
<evidence type="ECO:0000256" key="3">
    <source>
        <dbReference type="ARBA" id="ARBA00023026"/>
    </source>
</evidence>
<dbReference type="InterPro" id="IPR022385">
    <property type="entry name" value="Rhs_assc_core"/>
</dbReference>
<dbReference type="NCBIfam" id="TIGR01643">
    <property type="entry name" value="YD_repeat_2x"/>
    <property type="match status" value="1"/>
</dbReference>
<keyword evidence="5" id="KW-0732">Signal</keyword>
<accession>A0A923KS49</accession>
<evidence type="ECO:0000256" key="1">
    <source>
        <dbReference type="ARBA" id="ARBA00004613"/>
    </source>
</evidence>
<feature type="compositionally biased region" description="Polar residues" evidence="4">
    <location>
        <begin position="4209"/>
        <end position="4229"/>
    </location>
</feature>
<evidence type="ECO:0000313" key="7">
    <source>
        <dbReference type="EMBL" id="MBC3879962.1"/>
    </source>
</evidence>
<sequence>MTSFIKAIRAVSTNCIKTLAGLLLLLFVALNMSVSASAFASSFANVGAGTNDAQFVGQAVTTEMKVSQTYTLSVTMKNVGTSKWKANSTYKLGAQNPENNTNWLPTSRVELDSDVAPGESYTFMFDVNAPNTPQSLNFQWRMVDEGKEWFGEGTPNLLINVRNDSSYWVLFNPLVLNVVASNSDPVTAKVTAELSGGKSPYTFKWDRLSGTDIIKITDDSVKDAEFTASLNPGNNIAAKWRLTVTDADGVVTESNIDVQFKFDDGVKPFYVAVNPSALSLEGTVAGGVSGQLEAVVQGGVAPFTYRWSQVSGSRSQIADLQSAKTAISTILAFGDDFTETWQVEVRGSDGNALIAKTDVRFKLLSAAEPLSVEASPATLVFDSTDQPTVSGQIALTMKGGAPPYDYTWTPLVGTPKFVISDVNGLGAKFTANTLTDTQYSEEWMVTARDAKGTDASQRVLLGFGPGGNTFTASINPNPLLIKPLQAGLISENLKVTSNGGGPALDFEWKRVSGSRTELSNKWSDTTVLETRVCPGDNFNEKWQVRVSDYGRSGQPFSTFISTLDVMVQGPSVDAANANATPVIRLTSPLDKQVFWSNSSNGVRVQGHANESDVLAIEIIVDGQVHSTVKGSSVDEVIGLSNGSHTIQLRAIGKYCAIALSNISGIVYSQSVGGDWKIPAYPVFSLLTPINAPGSKLAGIDAVVYTTSPRGPFDTGTDGIDYVELREGNSLLASVSVPKRTDSDGLYYNLNSDVRLRAYLSVGRHRLFLRAVTGWGVVGDSESFDFDIKPDAPSLAVSVSPNPLLIEAKQPGKASGTLKVDVNLPTNQDQYLWTRISGTKSVVSDASAKEPIFSADLIAGDDFVEQWRLTVTSASNNANASTVVDLHFRADKALVTPVATLSIVSPSTPPNTSTNAKVLIGNPFKLHWTIQGAKDATLGCTDGLVTYDIESINAPSGDRNFVARSEWAIGRSIGCSVNATAVDGAKFSSEMVWIDVPAPPTIKVERVPNPLVVGQSFTTRWTSTNADSVTYSCTANGKGFKGNATLPPNGSQVGTALAAWVADPSTCVWTAKGEAGTQTITEPLITKPKPAPTISVTNTPTDLIVGKPFKTTWKTTNATSVAYSCTADETGFVGAATVDPNGTETRTPLEAWVNHPSTCVWTATGPGGETTISNKLITEYGLLPTIKVTRNPTTLIAGKSFTTKWVTTDASSVQSNCTSTGTGFSGNQVLAPQGTTTAVASADWVDFPSTCIWTATGINGSTTVTEVVDTDGGNLPTIKVTRTPSPLVAGASFTTTWSSTRATSLKYVCEADGSGLKRTGTVALSGTESQIAQASWVSSPSLCTWTASGPGGERELKETVATISASAMTVSLDANSRYIRVSQGQTAAVTVSGWANYPSSKVRKVDLYQDDGAGYSAAPVKTVTGNAAKLPISYVTNLKSGNYRFKLIATDQDGKVVESSALVVSIVDGVVIGEVTGLRGNATGKLELVGWVCQDQNDQAFNYAVYVDAPSRLGGTRIESGIANIASESNQVQVQELCHTPNAGHHFVVNLAPYSLMYSGKRLYVEASSSDSTMNTTLSCASNGCTMPGALRVSVTSPQNYDHFQYPAVVPFQAKIDNGSGLYDEVAFIVNGETIEAVPTAVSGVFTALKSGLPGNPIPYPVSVRLRKGGTTIVSTETRFYVDPINMGVSANISKPNKDQVVPLGKTIDLAVAVALLPGSQAQIADVKFYVSDAFVANGSNAGSGNWTAQWTPSKAGSFNLSVRVFDKLGLILQSDVIKFQVKEEAGALSLSLATARTSIRVPSGQKANVEVNASATNGSGQVSKIELYQDNGSSNTVVKSIVGPASSLPLNYAAPLAAGIYRFTVRAYGDNGSSKLSNPVVLNVTDSTLLGEISGIRSTATGGLELFGWTCEDTNPQALNYTIYANAPSKLGGTQIGSSIANVATENTSTTVQANCHTPGVAHHFKYDLTSVALAFGGSRLFVEASVPATNKSITLPCADFSCTLPDAMRIGITTPADAARYTGPATVFMQARLQNITGAADEVAFNIDGEWISAQADSTGPGLWKASKANLVSKATPYRVFAKLRKGDVTIYSTDSLIYVDAVNLLTDVALVAPTNGTSVLIGSSVNLKATAIAKQASTAVASTVRFYSGNSLIASVPVLGGNASGQWLANASGSFSISSEAFDANGQSLGRSGSALVTVADNQTASDPTPIPVDVNISQFLNLPDAGSLPGSLSVAPSGAATYSIPMDVPPGTAGMQPKLSLDYSSQSQNSRVGLGWNLSGFSSIHRCGKTIAQDGINGRISFDLEDRLCLDGQRLVYVNSNVISSATYWAAGTEFRTEIDSFTKIVANGDIANRTFTVYTKDGRITTYGGGTSTVAAILGTPQSGEGAKAPMQKNGAQSWAINEVKDRSGNFIRYSYDQDSVTGEHRPTMIRYGGNGKPSHAMVSFDYETRQDAWTRYIDETRNDLRLRLKSISTFVGSNFDGNVTGPFAPTRTTDLSYEYSPTSGRSLLQSVRACARHPSTGVTECLPKTTFNWGKPDPSKAPGFVSRGDWNGAPVLTTTGSDGQSMMVAKNHADFFAFSDFENHGRTDVLEKRVAVPTSTGNVTIEQGNSIPPGTMHTQYRYFHNNGSGFTLYQYQISTGEAFVVLSTGDFNGDGAQDLLVSTASGAKTCLSPLGNPSALNAGSLITFTCSSVYPADGKNTASGAPYVVDIIGDGRSVHWGPTKYMPGTDSFQAQFCSQGSCITDANPPLNILSSRNFADGTSQEPERDYLSFEQMVDFSGTGKSEDVRWLRPHFNDFYYERDGTRVNVKTWENLQPTIVINSFNLPSAAGTPNRMADYKFPAYATPCLAAACAPYGFDAPIPSAGSSADFNGSGYSGLAFGYFGKDRSTGIMQYKDPSVWLCLSTGRALDCRPRKKLSGANYPWVRAVGNFVGDGAPSILVQNMEYSSTLPPQAKNSVQMCRVTGDDTTNGTGVNDSNLVCESWPGIPMPGPTDSRWPYDQVYLMDLLGTGRMQIVYYHSGTFPNNGNVWQENGRWEVFEPIDRAKTGEALDRIVSVTNGLGASSRVEYADGIASGIVTRSSTANLTYPLRSSPNQGKIASRLIHSNGVALSRSTNFRYEDAAIDVAGRGSLGFAKFTVTDEQLGSKSVTTFKQGYPYTGMVDTVTNYSSGGVQLHYTKHNYSSRCIAQTLGCTMFVYESDNNSEHRDLDGNSLGTSSVVNTYGLDSLGKDWGNLTKQVSEVVGGGKKITTTNTTDFRNDVARWLIGLPLTSQVTKTDDATPISTITRKISRDFDGTTGLMKWEEAEQGNQALALKRTFDRSSNTFGLVNVVTESWFDPDSQLAKTRSTSSSFDANGRFATAVTNALGHTENSSYHAGTGARISLTGPNLLTTTWTVNGFGRITHELRADGNETRNYVKDCQGTCPFGGSVVQIVDSFNGSARTTVPQLSFSDNVGHQVGTQSFGFNGTIVYADKTYDSLGRVVETSQPYFVNETRYLANRINEYDELGRVRSLQNYGAGGAPQVTTTQYNGYLITTTNALNQVRRELRNAQQQLIEVTDPIGGKTAFNYDAFGNLIKTTDPSGNVIKVEYDSLGRKTALRDPDLGFIEYKVNPLGQTWAQISPKQRLAGQQTRTVFDMLGRMTARYETDLESHWVYDVGNKAIGQLQEAYTGTATNKTYSRTHTFDSFGRPQETAQLLTDGVYKSLSQYDAWGRLITNKHNRGADPSKVFDQRYNRFGYLDRVERGALKLWQVKVQDAANRVREAALGNGLNDTHAYNAYSALLESGNVKTTSTNEARVQQGYEYDAIGSVNKRTLYWSGSADGFIEKYEYDKLNRLVKSTIDLSTFPVQEYRYDATGNLTFKTNVSSGNYEYPAQGPTSVRPHAVQSIPGVGSFTYDDNGNQTSGNGRTITWMSFDMPLRISKGAVYNEFKYGPEHQRTLHTSDTGNIVYAGVQEVETRSGVKTIRTYWPMGIGFEFEEGSKATQLVWNHSERLGSIVAQTDVNGQYLVSDGKAHKFAFDSWGHRFTLNGGATPEPTTLGSNVDHRGYTGHEMLDSLDMVHMNGRVYDPLVARFVSADPILQDPMNGQSYNRFAYVLNNPTNLTDPTGFEPDAADRAYGAAVGMMNLTPEQRQIWMAGEAAAGRWGGNDALKGHAVGSAIRELATTGRISPETGAQAVVALVEAKQNRQAERASVGKDASPSEQSSLNAVKSQSKNVATSDKSQDTKAAPTGSERAKNSGTDGEKRKETSRAARREAMRDEGIPTSQQPKSQSKNDSGREYQYEVPKEGGGLQIKSVQQQTMDRGHENDPHWEAGKVRTDPATGEVRMTKHDRPKLTNDKSKVNYDNNEK</sequence>
<comment type="subcellular location">
    <subcellularLocation>
        <location evidence="1">Secreted</location>
    </subcellularLocation>
</comment>
<evidence type="ECO:0000259" key="6">
    <source>
        <dbReference type="PROSITE" id="PS50835"/>
    </source>
</evidence>
<dbReference type="InterPro" id="IPR032350">
    <property type="entry name" value="Nbr1_FW"/>
</dbReference>
<dbReference type="PROSITE" id="PS50835">
    <property type="entry name" value="IG_LIKE"/>
    <property type="match status" value="1"/>
</dbReference>
<name>A0A923KS49_9BURK</name>
<feature type="compositionally biased region" description="Basic and acidic residues" evidence="4">
    <location>
        <begin position="4242"/>
        <end position="4270"/>
    </location>
</feature>
<feature type="chain" id="PRO_5036700089" description="Ig-like domain-containing protein" evidence="5">
    <location>
        <begin position="41"/>
        <end position="4358"/>
    </location>
</feature>
<dbReference type="EMBL" id="JACOFZ010000001">
    <property type="protein sequence ID" value="MBC3879962.1"/>
    <property type="molecule type" value="Genomic_DNA"/>
</dbReference>
<reference evidence="7" key="1">
    <citation type="submission" date="2020-08" db="EMBL/GenBank/DDBJ databases">
        <title>Novel species isolated from subtropical streams in China.</title>
        <authorList>
            <person name="Lu H."/>
        </authorList>
    </citation>
    <scope>NUCLEOTIDE SEQUENCE</scope>
    <source>
        <strain evidence="7">LX22W</strain>
    </source>
</reference>
<dbReference type="NCBIfam" id="TIGR03696">
    <property type="entry name" value="Rhs_assc_core"/>
    <property type="match status" value="1"/>
</dbReference>
<dbReference type="PANTHER" id="PTHR32305">
    <property type="match status" value="1"/>
</dbReference>
<dbReference type="Gene3D" id="2.180.10.10">
    <property type="entry name" value="RHS repeat-associated core"/>
    <property type="match status" value="1"/>
</dbReference>
<keyword evidence="3" id="KW-0843">Virulence</keyword>
<dbReference type="InterPro" id="IPR050708">
    <property type="entry name" value="T6SS_VgrG/RHS"/>
</dbReference>
<proteinExistence type="predicted"/>
<dbReference type="InterPro" id="IPR031325">
    <property type="entry name" value="RHS_repeat"/>
</dbReference>
<feature type="compositionally biased region" description="Basic and acidic residues" evidence="4">
    <location>
        <begin position="4311"/>
        <end position="4327"/>
    </location>
</feature>
<comment type="caution">
    <text evidence="7">The sequence shown here is derived from an EMBL/GenBank/DDBJ whole genome shotgun (WGS) entry which is preliminary data.</text>
</comment>
<dbReference type="Pfam" id="PF03534">
    <property type="entry name" value="SpvB"/>
    <property type="match status" value="1"/>
</dbReference>
<dbReference type="InterPro" id="IPR003284">
    <property type="entry name" value="Sal_SpvB"/>
</dbReference>